<keyword evidence="4" id="KW-1185">Reference proteome</keyword>
<dbReference type="AlphaFoldDB" id="A0A8J5Z8S4"/>
<organism evidence="3 4">
    <name type="scientific">Gossypium anomalum</name>
    <dbReference type="NCBI Taxonomy" id="47600"/>
    <lineage>
        <taxon>Eukaryota</taxon>
        <taxon>Viridiplantae</taxon>
        <taxon>Streptophyta</taxon>
        <taxon>Embryophyta</taxon>
        <taxon>Tracheophyta</taxon>
        <taxon>Spermatophyta</taxon>
        <taxon>Magnoliopsida</taxon>
        <taxon>eudicotyledons</taxon>
        <taxon>Gunneridae</taxon>
        <taxon>Pentapetalae</taxon>
        <taxon>rosids</taxon>
        <taxon>malvids</taxon>
        <taxon>Malvales</taxon>
        <taxon>Malvaceae</taxon>
        <taxon>Malvoideae</taxon>
        <taxon>Gossypium</taxon>
    </lineage>
</organism>
<feature type="transmembrane region" description="Helical" evidence="2">
    <location>
        <begin position="76"/>
        <end position="95"/>
    </location>
</feature>
<sequence length="151" mass="17198">MKGISVIPTKLIPNFLLFFGYIVTTSFLYVLDLHIDKNTTPASLKLNKIQLPQKTSLLSSSIQKKTMKIYNPKSSFMFLMIILASITHLSSCHFIHRRSLSSEAEERSNTEFHRWHLPAKSPEPSSRAEKDQPVYQVSYRTVPGGPNPLHN</sequence>
<evidence type="ECO:0000313" key="3">
    <source>
        <dbReference type="EMBL" id="KAG8496052.1"/>
    </source>
</evidence>
<evidence type="ECO:0000313" key="4">
    <source>
        <dbReference type="Proteomes" id="UP000701853"/>
    </source>
</evidence>
<feature type="region of interest" description="Disordered" evidence="1">
    <location>
        <begin position="111"/>
        <end position="151"/>
    </location>
</feature>
<dbReference type="InterPro" id="IPR055317">
    <property type="entry name" value="CLE14-like"/>
</dbReference>
<proteinExistence type="predicted"/>
<dbReference type="Proteomes" id="UP000701853">
    <property type="component" value="Chromosome 4"/>
</dbReference>
<keyword evidence="2" id="KW-0472">Membrane</keyword>
<protein>
    <submittedName>
        <fullName evidence="3">Uncharacterized protein</fullName>
    </submittedName>
</protein>
<dbReference type="OrthoDB" id="663321at2759"/>
<accession>A0A8J5Z8S4</accession>
<name>A0A8J5Z8S4_9ROSI</name>
<keyword evidence="2" id="KW-1133">Transmembrane helix</keyword>
<gene>
    <name evidence="3" type="ORF">CXB51_008997</name>
</gene>
<evidence type="ECO:0000256" key="2">
    <source>
        <dbReference type="SAM" id="Phobius"/>
    </source>
</evidence>
<dbReference type="PANTHER" id="PTHR35472:SF4">
    <property type="entry name" value="DUF19 DOMAIN-CONTAINING PROTEIN"/>
    <property type="match status" value="1"/>
</dbReference>
<reference evidence="3 4" key="1">
    <citation type="journal article" date="2021" name="bioRxiv">
        <title>The Gossypium anomalum genome as a resource for cotton improvement and evolutionary analysis of hybrid incompatibility.</title>
        <authorList>
            <person name="Grover C.E."/>
            <person name="Yuan D."/>
            <person name="Arick M.A."/>
            <person name="Miller E.R."/>
            <person name="Hu G."/>
            <person name="Peterson D.G."/>
            <person name="Wendel J.F."/>
            <person name="Udall J.A."/>
        </authorList>
    </citation>
    <scope>NUCLEOTIDE SEQUENCE [LARGE SCALE GENOMIC DNA]</scope>
    <source>
        <strain evidence="3">JFW-Udall</strain>
        <tissue evidence="3">Leaf</tissue>
    </source>
</reference>
<comment type="caution">
    <text evidence="3">The sequence shown here is derived from an EMBL/GenBank/DDBJ whole genome shotgun (WGS) entry which is preliminary data.</text>
</comment>
<keyword evidence="2" id="KW-0812">Transmembrane</keyword>
<dbReference type="EMBL" id="JAHUZN010000004">
    <property type="protein sequence ID" value="KAG8496052.1"/>
    <property type="molecule type" value="Genomic_DNA"/>
</dbReference>
<evidence type="ECO:0000256" key="1">
    <source>
        <dbReference type="SAM" id="MobiDB-lite"/>
    </source>
</evidence>
<feature type="transmembrane region" description="Helical" evidence="2">
    <location>
        <begin position="12"/>
        <end position="31"/>
    </location>
</feature>
<dbReference type="PANTHER" id="PTHR35472">
    <property type="match status" value="1"/>
</dbReference>